<organism evidence="3 4">
    <name type="scientific">Rhodococcus triatomae</name>
    <dbReference type="NCBI Taxonomy" id="300028"/>
    <lineage>
        <taxon>Bacteria</taxon>
        <taxon>Bacillati</taxon>
        <taxon>Actinomycetota</taxon>
        <taxon>Actinomycetes</taxon>
        <taxon>Mycobacteriales</taxon>
        <taxon>Nocardiaceae</taxon>
        <taxon>Rhodococcus</taxon>
    </lineage>
</organism>
<proteinExistence type="predicted"/>
<feature type="region of interest" description="Disordered" evidence="1">
    <location>
        <begin position="1"/>
        <end position="23"/>
    </location>
</feature>
<dbReference type="EMBL" id="FNDN01000001">
    <property type="protein sequence ID" value="SDH07572.1"/>
    <property type="molecule type" value="Genomic_DNA"/>
</dbReference>
<dbReference type="Gene3D" id="3.10.105.10">
    <property type="entry name" value="Dipeptide-binding Protein, Domain 3"/>
    <property type="match status" value="1"/>
</dbReference>
<dbReference type="GO" id="GO:0015833">
    <property type="term" value="P:peptide transport"/>
    <property type="evidence" value="ECO:0007669"/>
    <property type="project" value="TreeGrafter"/>
</dbReference>
<sequence>MTGKDGAVGADRRQVTRERGAGTRGEYGARLAGGIAIMVTAVSLAACTANPPPPVESTDTPRTTSAPSTRLPVVVAIDDIGTGFNPHLLADQSPANAAVSSLVFPSPFRTVPSPDRPGFADHVLDPSLLVTAEVSSQEPFTVTYRLRTDAQWSDGAPIAAEDFRYLWQQMITVPGVVDPAGYRLIRDVNSSGGGKTVNVVFDAPYPAWRELFTDLLPAHLVKDSPGGFAGALAENIPVSGSRFHIKSIDRGRDEILLERNDRFWDTPAAPDQILLRRAGSSAQLADSIRTGDAQLAQTHGGTSTAAQLAAIPAVRTGSVFQPRTLEVTLNGRVPELDDIRVRRAVLGVLDVELLATVGSGSESTAVPARSLVFSPSDPGYAPSAPDPIGPEQVQALLAEAGYERQPEAAVPPGEVPEGGLLERNGLPLTLVIGVPSGDATAAAVAATAADQLRGAGVDASVESIEAEELFGEAITSGRVGAVVAWARAGGDAATVAASRFGCLPAPQESDDEDAADTTRAPEPTEDGDGSDPETDTETDAEKIDAELASPSNLSGLCDPALQPAIDSSLRGVGDVPTILSDVDRRLWDLEVVLPVVQDSTLVAAGPGVQGASLGGVLPAGIFDDAAQWTRAVQ</sequence>
<dbReference type="Pfam" id="PF00496">
    <property type="entry name" value="SBP_bac_5"/>
    <property type="match status" value="1"/>
</dbReference>
<dbReference type="CDD" id="cd08501">
    <property type="entry name" value="PBP2_Lpqw"/>
    <property type="match status" value="1"/>
</dbReference>
<feature type="compositionally biased region" description="Acidic residues" evidence="1">
    <location>
        <begin position="523"/>
        <end position="538"/>
    </location>
</feature>
<dbReference type="InterPro" id="IPR000914">
    <property type="entry name" value="SBP_5_dom"/>
</dbReference>
<feature type="compositionally biased region" description="Basic and acidic residues" evidence="1">
    <location>
        <begin position="10"/>
        <end position="21"/>
    </location>
</feature>
<dbReference type="SUPFAM" id="SSF53850">
    <property type="entry name" value="Periplasmic binding protein-like II"/>
    <property type="match status" value="1"/>
</dbReference>
<dbReference type="PANTHER" id="PTHR30290">
    <property type="entry name" value="PERIPLASMIC BINDING COMPONENT OF ABC TRANSPORTER"/>
    <property type="match status" value="1"/>
</dbReference>
<reference evidence="3 4" key="1">
    <citation type="submission" date="2016-10" db="EMBL/GenBank/DDBJ databases">
        <authorList>
            <person name="de Groot N.N."/>
        </authorList>
    </citation>
    <scope>NUCLEOTIDE SEQUENCE [LARGE SCALE GENOMIC DNA]</scope>
    <source>
        <strain evidence="3 4">DSM 44892</strain>
    </source>
</reference>
<dbReference type="InterPro" id="IPR039424">
    <property type="entry name" value="SBP_5"/>
</dbReference>
<accession>A0A1G7ZFP6</accession>
<evidence type="ECO:0000259" key="2">
    <source>
        <dbReference type="Pfam" id="PF00496"/>
    </source>
</evidence>
<dbReference type="Proteomes" id="UP000183263">
    <property type="component" value="Unassembled WGS sequence"/>
</dbReference>
<keyword evidence="4" id="KW-1185">Reference proteome</keyword>
<protein>
    <submittedName>
        <fullName evidence="3">ABC-type transport system, substrate-binding protein</fullName>
    </submittedName>
</protein>
<dbReference type="GO" id="GO:1904680">
    <property type="term" value="F:peptide transmembrane transporter activity"/>
    <property type="evidence" value="ECO:0007669"/>
    <property type="project" value="TreeGrafter"/>
</dbReference>
<dbReference type="Gene3D" id="3.90.76.10">
    <property type="entry name" value="Dipeptide-binding Protein, Domain 1"/>
    <property type="match status" value="1"/>
</dbReference>
<evidence type="ECO:0000313" key="3">
    <source>
        <dbReference type="EMBL" id="SDH07572.1"/>
    </source>
</evidence>
<feature type="domain" description="Solute-binding protein family 5" evidence="2">
    <location>
        <begin position="130"/>
        <end position="491"/>
    </location>
</feature>
<dbReference type="AlphaFoldDB" id="A0A1G7ZFP6"/>
<evidence type="ECO:0000256" key="1">
    <source>
        <dbReference type="SAM" id="MobiDB-lite"/>
    </source>
</evidence>
<name>A0A1G7ZFP6_9NOCA</name>
<evidence type="ECO:0000313" key="4">
    <source>
        <dbReference type="Proteomes" id="UP000183263"/>
    </source>
</evidence>
<feature type="region of interest" description="Disordered" evidence="1">
    <location>
        <begin position="503"/>
        <end position="539"/>
    </location>
</feature>
<dbReference type="PANTHER" id="PTHR30290:SF65">
    <property type="entry name" value="MONOACYL PHOSPHATIDYLINOSITOL TETRAMANNOSIDE-BINDING PROTEIN LPQW-RELATED"/>
    <property type="match status" value="1"/>
</dbReference>
<gene>
    <name evidence="3" type="ORF">SAMN05444695_10199</name>
</gene>